<keyword evidence="2" id="KW-0699">rRNA-binding</keyword>
<keyword evidence="3" id="KW-0547">Nucleotide-binding</keyword>
<dbReference type="EMBL" id="QGGY01000026">
    <property type="protein sequence ID" value="PWJ71989.1"/>
    <property type="molecule type" value="Genomic_DNA"/>
</dbReference>
<evidence type="ECO:0000256" key="7">
    <source>
        <dbReference type="ARBA" id="ARBA00023125"/>
    </source>
</evidence>
<dbReference type="GO" id="GO:0045910">
    <property type="term" value="P:negative regulation of DNA recombination"/>
    <property type="evidence" value="ECO:0007669"/>
    <property type="project" value="InterPro"/>
</dbReference>
<gene>
    <name evidence="9" type="ORF">C7383_1262</name>
</gene>
<evidence type="ECO:0000256" key="1">
    <source>
        <dbReference type="ARBA" id="ARBA00022722"/>
    </source>
</evidence>
<dbReference type="PANTHER" id="PTHR48466">
    <property type="entry name" value="OS10G0509000 PROTEIN-RELATED"/>
    <property type="match status" value="1"/>
</dbReference>
<keyword evidence="1" id="KW-0540">Nuclease</keyword>
<dbReference type="RefSeq" id="WP_109748832.1">
    <property type="nucleotide sequence ID" value="NZ_JANKBI010000027.1"/>
</dbReference>
<dbReference type="Proteomes" id="UP000245412">
    <property type="component" value="Unassembled WGS sequence"/>
</dbReference>
<proteinExistence type="predicted"/>
<dbReference type="GO" id="GO:0030983">
    <property type="term" value="F:mismatched DNA binding"/>
    <property type="evidence" value="ECO:0007669"/>
    <property type="project" value="InterPro"/>
</dbReference>
<accession>A0AB73SXC6</accession>
<dbReference type="InterPro" id="IPR045076">
    <property type="entry name" value="MutS"/>
</dbReference>
<evidence type="ECO:0000256" key="3">
    <source>
        <dbReference type="ARBA" id="ARBA00022741"/>
    </source>
</evidence>
<sequence>MEQTFQTLEFDKIKDILEEYAYTKAAREKIRELVPYLEESKLRHSLKETTQAREILDKFGMPPFTSMEGMEEILITACQGGCLQPEQLEEVEISLTGVSRMKDFLNRCKVLEQGLPYYEENMQSMDDLREEIAMKIRGGRVDDFASPLLKSLRQEIDRMETKVREKAEGILRNNKGNCSDQFVTMRNGHLCLPVKKECRSRIQGSLVDKSSTGQTLFIEPQAVAQLTAELMSMRLEEENEERRILYELTDMVAEQDEVFRQNIRVLEKMDFIFAKGRLSFDMDAVEPEINTDQRIRIMNGRHPFIEKDKCVPLNFRIGDEVRGVIITGPNTGGKTVAIKTVGLLGIMAQCGLHVPCEEGDFTMNSQVLCDIGDGQNITANLSTFSAHITNVLEILKKAGKESLVIMDELGSGTDPAEGMGIAVAILEELRHSGCLFLVTTHYPEVKTYGEKADNVMNARMAFDKESLRPLYRLEIGESGESCAFYIARHLGMPERMLEIARIAAYGRAEQTDMAADAARIGEITSVRENNVKKQTGPKIQKHKPASMKGALLTQEYQIGDCVMVYPDKKLGIVCSKVNDKGALQIQLQKKKIWISHKRVKMHVKAEELYPEDYDFSIIFDTVANRKARHKMEKSYRPDLETNYAAGEAQDYH</sequence>
<dbReference type="PANTHER" id="PTHR48466:SF2">
    <property type="entry name" value="OS10G0509000 PROTEIN"/>
    <property type="match status" value="1"/>
</dbReference>
<dbReference type="InterPro" id="IPR027417">
    <property type="entry name" value="P-loop_NTPase"/>
</dbReference>
<keyword evidence="7" id="KW-0238">DNA-binding</keyword>
<name>A0AB73SXC6_9FIRM</name>
<dbReference type="SMART" id="SM00534">
    <property type="entry name" value="MUTSac"/>
    <property type="match status" value="1"/>
</dbReference>
<dbReference type="SUPFAM" id="SSF52540">
    <property type="entry name" value="P-loop containing nucleoside triphosphate hydrolases"/>
    <property type="match status" value="1"/>
</dbReference>
<dbReference type="AlphaFoldDB" id="A0AB73SXC6"/>
<evidence type="ECO:0000313" key="9">
    <source>
        <dbReference type="EMBL" id="PWJ71989.1"/>
    </source>
</evidence>
<dbReference type="GO" id="GO:0005524">
    <property type="term" value="F:ATP binding"/>
    <property type="evidence" value="ECO:0007669"/>
    <property type="project" value="UniProtKB-KW"/>
</dbReference>
<feature type="domain" description="DNA mismatch repair proteins mutS family" evidence="8">
    <location>
        <begin position="402"/>
        <end position="418"/>
    </location>
</feature>
<dbReference type="PIRSF" id="PIRSF005814">
    <property type="entry name" value="MutS_YshD"/>
    <property type="match status" value="1"/>
</dbReference>
<dbReference type="InterPro" id="IPR007696">
    <property type="entry name" value="DNA_mismatch_repair_MutS_core"/>
</dbReference>
<dbReference type="SMART" id="SM00533">
    <property type="entry name" value="MUTSd"/>
    <property type="match status" value="1"/>
</dbReference>
<keyword evidence="6" id="KW-0694">RNA-binding</keyword>
<dbReference type="SUPFAM" id="SSF48334">
    <property type="entry name" value="DNA repair protein MutS, domain III"/>
    <property type="match status" value="1"/>
</dbReference>
<dbReference type="NCBIfam" id="TIGR01069">
    <property type="entry name" value="mutS2"/>
    <property type="match status" value="1"/>
</dbReference>
<dbReference type="GO" id="GO:0004519">
    <property type="term" value="F:endonuclease activity"/>
    <property type="evidence" value="ECO:0007669"/>
    <property type="project" value="UniProtKB-KW"/>
</dbReference>
<dbReference type="Gene3D" id="3.40.50.300">
    <property type="entry name" value="P-loop containing nucleotide triphosphate hydrolases"/>
    <property type="match status" value="1"/>
</dbReference>
<keyword evidence="4" id="KW-0378">Hydrolase</keyword>
<organism evidence="9 10">
    <name type="scientific">Murimonas intestini</name>
    <dbReference type="NCBI Taxonomy" id="1337051"/>
    <lineage>
        <taxon>Bacteria</taxon>
        <taxon>Bacillati</taxon>
        <taxon>Bacillota</taxon>
        <taxon>Clostridia</taxon>
        <taxon>Lachnospirales</taxon>
        <taxon>Lachnospiraceae</taxon>
        <taxon>Murimonas</taxon>
    </lineage>
</organism>
<dbReference type="GO" id="GO:0016887">
    <property type="term" value="F:ATP hydrolysis activity"/>
    <property type="evidence" value="ECO:0007669"/>
    <property type="project" value="InterPro"/>
</dbReference>
<dbReference type="Pfam" id="PF00488">
    <property type="entry name" value="MutS_V"/>
    <property type="match status" value="1"/>
</dbReference>
<dbReference type="GO" id="GO:0006298">
    <property type="term" value="P:mismatch repair"/>
    <property type="evidence" value="ECO:0007669"/>
    <property type="project" value="InterPro"/>
</dbReference>
<dbReference type="FunFam" id="3.40.50.300:FF:000830">
    <property type="entry name" value="Endonuclease MutS2"/>
    <property type="match status" value="1"/>
</dbReference>
<dbReference type="GO" id="GO:0019843">
    <property type="term" value="F:rRNA binding"/>
    <property type="evidence" value="ECO:0007669"/>
    <property type="project" value="UniProtKB-KW"/>
</dbReference>
<evidence type="ECO:0000259" key="8">
    <source>
        <dbReference type="PROSITE" id="PS00486"/>
    </source>
</evidence>
<evidence type="ECO:0000256" key="2">
    <source>
        <dbReference type="ARBA" id="ARBA00022730"/>
    </source>
</evidence>
<dbReference type="GO" id="GO:0140664">
    <property type="term" value="F:ATP-dependent DNA damage sensor activity"/>
    <property type="evidence" value="ECO:0007669"/>
    <property type="project" value="InterPro"/>
</dbReference>
<dbReference type="InterPro" id="IPR005747">
    <property type="entry name" value="MutS2"/>
</dbReference>
<evidence type="ECO:0000313" key="10">
    <source>
        <dbReference type="Proteomes" id="UP000245412"/>
    </source>
</evidence>
<reference evidence="9 10" key="1">
    <citation type="submission" date="2018-05" db="EMBL/GenBank/DDBJ databases">
        <authorList>
            <person name="Goeker M."/>
            <person name="Huntemann M."/>
            <person name="Clum A."/>
            <person name="Pillay M."/>
            <person name="Palaniappan K."/>
            <person name="Varghese N."/>
            <person name="Mikhailova N."/>
            <person name="Stamatis D."/>
            <person name="Reddy T."/>
            <person name="Daum C."/>
            <person name="Shapiro N."/>
            <person name="Ivanova N."/>
            <person name="Kyrpides N."/>
            <person name="Woyke T."/>
        </authorList>
    </citation>
    <scope>NUCLEOTIDE SEQUENCE [LARGE SCALE GENOMIC DNA]</scope>
    <source>
        <strain evidence="9 10">DSM 26524</strain>
    </source>
</reference>
<evidence type="ECO:0000256" key="6">
    <source>
        <dbReference type="ARBA" id="ARBA00022884"/>
    </source>
</evidence>
<comment type="caution">
    <text evidence="9">The sequence shown here is derived from an EMBL/GenBank/DDBJ whole genome shotgun (WGS) entry which is preliminary data.</text>
</comment>
<protein>
    <submittedName>
        <fullName evidence="9">MutS-like protein</fullName>
    </submittedName>
</protein>
<dbReference type="InterPro" id="IPR036187">
    <property type="entry name" value="DNA_mismatch_repair_MutS_sf"/>
</dbReference>
<evidence type="ECO:0000256" key="5">
    <source>
        <dbReference type="ARBA" id="ARBA00022840"/>
    </source>
</evidence>
<keyword evidence="5" id="KW-0067">ATP-binding</keyword>
<evidence type="ECO:0000256" key="4">
    <source>
        <dbReference type="ARBA" id="ARBA00022801"/>
    </source>
</evidence>
<keyword evidence="10" id="KW-1185">Reference proteome</keyword>
<dbReference type="InterPro" id="IPR000432">
    <property type="entry name" value="DNA_mismatch_repair_MutS_C"/>
</dbReference>
<dbReference type="PROSITE" id="PS00486">
    <property type="entry name" value="DNA_MISMATCH_REPAIR_2"/>
    <property type="match status" value="1"/>
</dbReference>